<sequence length="359" mass="36297">MERQPAPTRPPRRRARTGLVSSIVMVLLVGVLSGCGVRLETPPPTEPVPDALEQVRRTAVADALGVAELATTAQRADGLAEPVIAELARVAADAHAHADALGGEYDSGLGLVDPDLDLPPSPSAVPAADPADVVSALSDAAGRSRTAASTTSSGDLARLIASVGAAQSVSAARLATLADVPAPPAVVPQMPVPGAASEEPAPTASPTDVATTSPGGEVPVLPSGLTASDFRALVLAEDGARYALEVRAARTSGDERARLLALSRVHGDRAQAWAELGSVAGTAQDPRRVAYVLPRDVDDAALVRTVQTGLATDYATLVGTTAPSTRALVVELLVEAAHTLDAWGAAPATFPGLPEQAAG</sequence>
<protein>
    <recommendedName>
        <fullName evidence="2">DUF4439 domain-containing protein</fullName>
    </recommendedName>
</protein>
<name>D1C049_XYLCX</name>
<evidence type="ECO:0000256" key="1">
    <source>
        <dbReference type="SAM" id="MobiDB-lite"/>
    </source>
</evidence>
<feature type="domain" description="DUF4439" evidence="2">
    <location>
        <begin position="234"/>
        <end position="355"/>
    </location>
</feature>
<dbReference type="Pfam" id="PF14530">
    <property type="entry name" value="DUF4439"/>
    <property type="match status" value="1"/>
</dbReference>
<evidence type="ECO:0000259" key="2">
    <source>
        <dbReference type="Pfam" id="PF14530"/>
    </source>
</evidence>
<evidence type="ECO:0000313" key="3">
    <source>
        <dbReference type="EMBL" id="ACZ30238.1"/>
    </source>
</evidence>
<gene>
    <name evidence="3" type="ordered locus">Xcel_1207</name>
</gene>
<dbReference type="OrthoDB" id="5147836at2"/>
<dbReference type="EMBL" id="CP001821">
    <property type="protein sequence ID" value="ACZ30238.1"/>
    <property type="molecule type" value="Genomic_DNA"/>
</dbReference>
<dbReference type="SUPFAM" id="SSF47240">
    <property type="entry name" value="Ferritin-like"/>
    <property type="match status" value="1"/>
</dbReference>
<dbReference type="InterPro" id="IPR009078">
    <property type="entry name" value="Ferritin-like_SF"/>
</dbReference>
<reference evidence="4" key="1">
    <citation type="submission" date="2009-11" db="EMBL/GenBank/DDBJ databases">
        <title>The complete chromosome of Xylanimonas cellulosilytica DSM 15894.</title>
        <authorList>
            <consortium name="US DOE Joint Genome Institute (JGI-PGF)"/>
            <person name="Lucas S."/>
            <person name="Copeland A."/>
            <person name="Lapidus A."/>
            <person name="Glavina del Rio T."/>
            <person name="Dalin E."/>
            <person name="Tice H."/>
            <person name="Bruce D."/>
            <person name="Goodwin L."/>
            <person name="Pitluck S."/>
            <person name="Kyrpides N."/>
            <person name="Mavromatis K."/>
            <person name="Ivanova N."/>
            <person name="Mikhailova N."/>
            <person name="Foster B."/>
            <person name="Clum A."/>
            <person name="Brettin T."/>
            <person name="Detter J.C."/>
            <person name="Han C."/>
            <person name="Larimer F."/>
            <person name="Land M."/>
            <person name="Hauser L."/>
            <person name="Markowitz V."/>
            <person name="Cheng J.F."/>
            <person name="Hugenholtz P."/>
            <person name="Woyke T."/>
            <person name="Wu D."/>
            <person name="Gehrich-Schroeter G."/>
            <person name="Schneider S."/>
            <person name="Pukall S.R."/>
            <person name="Klenk H.P."/>
            <person name="Eisen J.A."/>
        </authorList>
    </citation>
    <scope>NUCLEOTIDE SEQUENCE [LARGE SCALE GENOMIC DNA]</scope>
    <source>
        <strain evidence="4">DSM 15894 / CECT 5975 / LMG 20990 / XIL07</strain>
    </source>
</reference>
<proteinExistence type="predicted"/>
<accession>D1C049</accession>
<reference evidence="3 4" key="2">
    <citation type="journal article" date="2010" name="Stand. Genomic Sci.">
        <title>Complete genome sequence of Xylanimonas cellulosilytica type strain (XIL07).</title>
        <authorList>
            <person name="Foster B."/>
            <person name="Pukall R."/>
            <person name="Abt B."/>
            <person name="Nolan M."/>
            <person name="Glavina Del Rio T."/>
            <person name="Chen F."/>
            <person name="Lucas S."/>
            <person name="Tice H."/>
            <person name="Pitluck S."/>
            <person name="Cheng J.-F."/>
            <person name="Chertkov O."/>
            <person name="Brettin T."/>
            <person name="Han C."/>
            <person name="Detter J.C."/>
            <person name="Bruce D."/>
            <person name="Goodwin L."/>
            <person name="Ivanova N."/>
            <person name="Mavromatis K."/>
            <person name="Pati A."/>
            <person name="Mikhailova N."/>
            <person name="Chen A."/>
            <person name="Palaniappan K."/>
            <person name="Land M."/>
            <person name="Hauser L."/>
            <person name="Chang Y.-J."/>
            <person name="Jeffries C.D."/>
            <person name="Chain P."/>
            <person name="Rohde M."/>
            <person name="Goeker M."/>
            <person name="Bristow J."/>
            <person name="Eisen J.A."/>
            <person name="Markowitz V."/>
            <person name="Hugenholtz P."/>
            <person name="Kyrpides N.C."/>
            <person name="Klenk H.-P."/>
            <person name="Lapidus A."/>
        </authorList>
    </citation>
    <scope>NUCLEOTIDE SEQUENCE [LARGE SCALE GENOMIC DNA]</scope>
    <source>
        <strain evidence="4">DSM 15894 / CECT 5975 / LMG 20990 / XIL07</strain>
    </source>
</reference>
<dbReference type="Proteomes" id="UP000002255">
    <property type="component" value="Chromosome"/>
</dbReference>
<dbReference type="InterPro" id="IPR029447">
    <property type="entry name" value="DUF4439"/>
</dbReference>
<dbReference type="InterPro" id="IPR012347">
    <property type="entry name" value="Ferritin-like"/>
</dbReference>
<dbReference type="eggNOG" id="ENOG503330E">
    <property type="taxonomic scope" value="Bacteria"/>
</dbReference>
<organism evidence="3 4">
    <name type="scientific">Xylanimonas cellulosilytica (strain DSM 15894 / JCM 12276 / CECT 5975 / KCTC 9989 / LMG 20990 / NBRC 107835 / XIL07)</name>
    <dbReference type="NCBI Taxonomy" id="446471"/>
    <lineage>
        <taxon>Bacteria</taxon>
        <taxon>Bacillati</taxon>
        <taxon>Actinomycetota</taxon>
        <taxon>Actinomycetes</taxon>
        <taxon>Micrococcales</taxon>
        <taxon>Promicromonosporaceae</taxon>
        <taxon>Xylanimonas</taxon>
    </lineage>
</organism>
<dbReference type="STRING" id="446471.Xcel_1207"/>
<dbReference type="PROSITE" id="PS51257">
    <property type="entry name" value="PROKAR_LIPOPROTEIN"/>
    <property type="match status" value="1"/>
</dbReference>
<dbReference type="RefSeq" id="WP_012877980.1">
    <property type="nucleotide sequence ID" value="NC_013530.1"/>
</dbReference>
<feature type="region of interest" description="Disordered" evidence="1">
    <location>
        <begin position="189"/>
        <end position="220"/>
    </location>
</feature>
<evidence type="ECO:0000313" key="4">
    <source>
        <dbReference type="Proteomes" id="UP000002255"/>
    </source>
</evidence>
<dbReference type="KEGG" id="xce:Xcel_1207"/>
<feature type="compositionally biased region" description="Low complexity" evidence="1">
    <location>
        <begin position="189"/>
        <end position="207"/>
    </location>
</feature>
<dbReference type="AlphaFoldDB" id="D1C049"/>
<keyword evidence="4" id="KW-1185">Reference proteome</keyword>
<dbReference type="Gene3D" id="1.20.1260.10">
    <property type="match status" value="1"/>
</dbReference>
<dbReference type="HOGENOM" id="CLU_719040_0_0_11"/>